<keyword evidence="2" id="KW-1185">Reference proteome</keyword>
<reference evidence="1" key="1">
    <citation type="submission" date="2022-07" db="EMBL/GenBank/DDBJ databases">
        <title>Genome Sequence of Lecanicillium saksenae.</title>
        <authorList>
            <person name="Buettner E."/>
        </authorList>
    </citation>
    <scope>NUCLEOTIDE SEQUENCE</scope>
    <source>
        <strain evidence="1">VT-O1</strain>
    </source>
</reference>
<name>A0ACC1QI00_9HYPO</name>
<gene>
    <name evidence="1" type="ORF">NLG97_g9886</name>
</gene>
<evidence type="ECO:0000313" key="1">
    <source>
        <dbReference type="EMBL" id="KAJ3474349.1"/>
    </source>
</evidence>
<dbReference type="Proteomes" id="UP001148737">
    <property type="component" value="Unassembled WGS sequence"/>
</dbReference>
<accession>A0ACC1QI00</accession>
<dbReference type="EMBL" id="JANAKD010002207">
    <property type="protein sequence ID" value="KAJ3474349.1"/>
    <property type="molecule type" value="Genomic_DNA"/>
</dbReference>
<organism evidence="1 2">
    <name type="scientific">Lecanicillium saksenae</name>
    <dbReference type="NCBI Taxonomy" id="468837"/>
    <lineage>
        <taxon>Eukaryota</taxon>
        <taxon>Fungi</taxon>
        <taxon>Dikarya</taxon>
        <taxon>Ascomycota</taxon>
        <taxon>Pezizomycotina</taxon>
        <taxon>Sordariomycetes</taxon>
        <taxon>Hypocreomycetidae</taxon>
        <taxon>Hypocreales</taxon>
        <taxon>Cordycipitaceae</taxon>
        <taxon>Lecanicillium</taxon>
    </lineage>
</organism>
<sequence>MSTITLAPPPPSGPSPSPVAGGLPVPVRPKFNSHITSDRLREGGGADKKLGAASAREQLARRGMNKRAMMDAAKASLGDEVMDLDGPFPGEDGKKRAGKRKM</sequence>
<comment type="caution">
    <text evidence="1">The sequence shown here is derived from an EMBL/GenBank/DDBJ whole genome shotgun (WGS) entry which is preliminary data.</text>
</comment>
<protein>
    <submittedName>
        <fullName evidence="1">Uncharacterized protein</fullName>
    </submittedName>
</protein>
<proteinExistence type="predicted"/>
<evidence type="ECO:0000313" key="2">
    <source>
        <dbReference type="Proteomes" id="UP001148737"/>
    </source>
</evidence>